<name>A0A0E9RAZ2_ANGAN</name>
<sequence>MSMQRGVPLSFVTADKRGAAKLEKHRFSASGSIWRPARRWSVVLKRQATLRPGGFSLESEGRDEI</sequence>
<dbReference type="AlphaFoldDB" id="A0A0E9RAZ2"/>
<reference evidence="1" key="1">
    <citation type="submission" date="2014-11" db="EMBL/GenBank/DDBJ databases">
        <authorList>
            <person name="Amaro Gonzalez C."/>
        </authorList>
    </citation>
    <scope>NUCLEOTIDE SEQUENCE</scope>
</reference>
<proteinExistence type="predicted"/>
<evidence type="ECO:0000313" key="1">
    <source>
        <dbReference type="EMBL" id="JAH25957.1"/>
    </source>
</evidence>
<organism evidence="1">
    <name type="scientific">Anguilla anguilla</name>
    <name type="common">European freshwater eel</name>
    <name type="synonym">Muraena anguilla</name>
    <dbReference type="NCBI Taxonomy" id="7936"/>
    <lineage>
        <taxon>Eukaryota</taxon>
        <taxon>Metazoa</taxon>
        <taxon>Chordata</taxon>
        <taxon>Craniata</taxon>
        <taxon>Vertebrata</taxon>
        <taxon>Euteleostomi</taxon>
        <taxon>Actinopterygii</taxon>
        <taxon>Neopterygii</taxon>
        <taxon>Teleostei</taxon>
        <taxon>Anguilliformes</taxon>
        <taxon>Anguillidae</taxon>
        <taxon>Anguilla</taxon>
    </lineage>
</organism>
<reference evidence="1" key="2">
    <citation type="journal article" date="2015" name="Fish Shellfish Immunol.">
        <title>Early steps in the European eel (Anguilla anguilla)-Vibrio vulnificus interaction in the gills: Role of the RtxA13 toxin.</title>
        <authorList>
            <person name="Callol A."/>
            <person name="Pajuelo D."/>
            <person name="Ebbesson L."/>
            <person name="Teles M."/>
            <person name="MacKenzie S."/>
            <person name="Amaro C."/>
        </authorList>
    </citation>
    <scope>NUCLEOTIDE SEQUENCE</scope>
</reference>
<accession>A0A0E9RAZ2</accession>
<dbReference type="EMBL" id="GBXM01082620">
    <property type="protein sequence ID" value="JAH25957.1"/>
    <property type="molecule type" value="Transcribed_RNA"/>
</dbReference>
<protein>
    <submittedName>
        <fullName evidence="1">Uncharacterized protein</fullName>
    </submittedName>
</protein>